<dbReference type="Pfam" id="PF00106">
    <property type="entry name" value="adh_short"/>
    <property type="match status" value="1"/>
</dbReference>
<evidence type="ECO:0000313" key="6">
    <source>
        <dbReference type="Proteomes" id="UP000193711"/>
    </source>
</evidence>
<evidence type="ECO:0000313" key="5">
    <source>
        <dbReference type="EMBL" id="SMH44256.1"/>
    </source>
</evidence>
<dbReference type="OrthoDB" id="4577644at2"/>
<dbReference type="Gene3D" id="3.40.50.720">
    <property type="entry name" value="NAD(P)-binding Rossmann-like Domain"/>
    <property type="match status" value="1"/>
</dbReference>
<dbReference type="Proteomes" id="UP000193711">
    <property type="component" value="Unassembled WGS sequence"/>
</dbReference>
<gene>
    <name evidence="5" type="ORF">SAMN06295885_2330</name>
</gene>
<dbReference type="PROSITE" id="PS00061">
    <property type="entry name" value="ADH_SHORT"/>
    <property type="match status" value="1"/>
</dbReference>
<sequence length="315" mass="33627">MSDPIRTEFGAKATADEVLAGVDLAGRTYVVTGGASGIGLETSLALARRGARVVAGVRDPERASAALPRATGAPEIELRQLDLADAAGVARFTAAWEGRLDGLVANAGVMAVPERRLDGHGWELQLATNYLGHFALARGLHRALAEAEESRVVVLSSTAHLRAPVDFDDPHYDRRPYDRWNAYSQSKTADVLLATGIARRWAADGITANALMPGWITTNLQRHLDDTTLRAMGAMDEHGRRIEQDFFKTPAQGAATSVLLAASPALAGVTGRYFEDNQESEVVDSGEGRSTGVARYAVDPGNADRLWETAARALA</sequence>
<organism evidence="5 6">
    <name type="scientific">Rathayibacter oskolensis</name>
    <dbReference type="NCBI Taxonomy" id="1891671"/>
    <lineage>
        <taxon>Bacteria</taxon>
        <taxon>Bacillati</taxon>
        <taxon>Actinomycetota</taxon>
        <taxon>Actinomycetes</taxon>
        <taxon>Micrococcales</taxon>
        <taxon>Microbacteriaceae</taxon>
        <taxon>Rathayibacter</taxon>
    </lineage>
</organism>
<dbReference type="RefSeq" id="WP_085476754.1">
    <property type="nucleotide sequence ID" value="NZ_FXBM01000002.1"/>
</dbReference>
<dbReference type="PRINTS" id="PR00081">
    <property type="entry name" value="GDHRDH"/>
</dbReference>
<dbReference type="SMART" id="SM00822">
    <property type="entry name" value="PKS_KR"/>
    <property type="match status" value="1"/>
</dbReference>
<dbReference type="PANTHER" id="PTHR24320">
    <property type="entry name" value="RETINOL DEHYDROGENASE"/>
    <property type="match status" value="1"/>
</dbReference>
<dbReference type="FunFam" id="3.40.50.720:FF:000594">
    <property type="entry name" value="Short-chain oxidoreductase"/>
    <property type="match status" value="1"/>
</dbReference>
<comment type="similarity">
    <text evidence="1">Belongs to the short-chain dehydrogenases/reductases (SDR) family.</text>
</comment>
<protein>
    <recommendedName>
        <fullName evidence="3">Probable oxidoreductase</fullName>
    </recommendedName>
</protein>
<reference evidence="6" key="1">
    <citation type="submission" date="2017-04" db="EMBL/GenBank/DDBJ databases">
        <authorList>
            <person name="Varghese N."/>
            <person name="Submissions S."/>
        </authorList>
    </citation>
    <scope>NUCLEOTIDE SEQUENCE [LARGE SCALE GENOMIC DNA]</scope>
    <source>
        <strain evidence="6">VKM Ac-2121</strain>
    </source>
</reference>
<dbReference type="InterPro" id="IPR020904">
    <property type="entry name" value="Sc_DH/Rdtase_CS"/>
</dbReference>
<dbReference type="GO" id="GO:0016491">
    <property type="term" value="F:oxidoreductase activity"/>
    <property type="evidence" value="ECO:0007669"/>
    <property type="project" value="UniProtKB-KW"/>
</dbReference>
<proteinExistence type="inferred from homology"/>
<name>A0A1X7P295_9MICO</name>
<dbReference type="AlphaFoldDB" id="A0A1X7P295"/>
<dbReference type="InterPro" id="IPR002347">
    <property type="entry name" value="SDR_fam"/>
</dbReference>
<dbReference type="PANTHER" id="PTHR24320:SF148">
    <property type="entry name" value="NAD(P)-BINDING ROSSMANN-FOLD SUPERFAMILY PROTEIN"/>
    <property type="match status" value="1"/>
</dbReference>
<evidence type="ECO:0000256" key="1">
    <source>
        <dbReference type="ARBA" id="ARBA00006484"/>
    </source>
</evidence>
<feature type="domain" description="Ketoreductase" evidence="4">
    <location>
        <begin position="27"/>
        <end position="238"/>
    </location>
</feature>
<dbReference type="InterPro" id="IPR036291">
    <property type="entry name" value="NAD(P)-bd_dom_sf"/>
</dbReference>
<dbReference type="STRING" id="1891671.SAMN06295885_2330"/>
<evidence type="ECO:0000256" key="2">
    <source>
        <dbReference type="ARBA" id="ARBA00023002"/>
    </source>
</evidence>
<dbReference type="SUPFAM" id="SSF51735">
    <property type="entry name" value="NAD(P)-binding Rossmann-fold domains"/>
    <property type="match status" value="1"/>
</dbReference>
<evidence type="ECO:0000259" key="4">
    <source>
        <dbReference type="SMART" id="SM00822"/>
    </source>
</evidence>
<accession>A0A1X7P295</accession>
<evidence type="ECO:0000256" key="3">
    <source>
        <dbReference type="ARBA" id="ARBA00071493"/>
    </source>
</evidence>
<keyword evidence="2" id="KW-0560">Oxidoreductase</keyword>
<keyword evidence="6" id="KW-1185">Reference proteome</keyword>
<dbReference type="EMBL" id="FXBM01000002">
    <property type="protein sequence ID" value="SMH44256.1"/>
    <property type="molecule type" value="Genomic_DNA"/>
</dbReference>
<dbReference type="InterPro" id="IPR057326">
    <property type="entry name" value="KR_dom"/>
</dbReference>